<accession>A0ABP8JR23</accession>
<dbReference type="Proteomes" id="UP001500635">
    <property type="component" value="Unassembled WGS sequence"/>
</dbReference>
<dbReference type="InterPro" id="IPR046036">
    <property type="entry name" value="DUF5994"/>
</dbReference>
<protein>
    <submittedName>
        <fullName evidence="1">Uncharacterized protein</fullName>
    </submittedName>
</protein>
<proteinExistence type="predicted"/>
<gene>
    <name evidence="1" type="ORF">GCM10023147_27180</name>
</gene>
<dbReference type="RefSeq" id="WP_344996611.1">
    <property type="nucleotide sequence ID" value="NZ_BAABFR010000039.1"/>
</dbReference>
<evidence type="ECO:0000313" key="1">
    <source>
        <dbReference type="EMBL" id="GAA4394754.1"/>
    </source>
</evidence>
<dbReference type="EMBL" id="BAABFR010000039">
    <property type="protein sequence ID" value="GAA4394754.1"/>
    <property type="molecule type" value="Genomic_DNA"/>
</dbReference>
<reference evidence="2" key="1">
    <citation type="journal article" date="2019" name="Int. J. Syst. Evol. Microbiol.">
        <title>The Global Catalogue of Microorganisms (GCM) 10K type strain sequencing project: providing services to taxonomists for standard genome sequencing and annotation.</title>
        <authorList>
            <consortium name="The Broad Institute Genomics Platform"/>
            <consortium name="The Broad Institute Genome Sequencing Center for Infectious Disease"/>
            <person name="Wu L."/>
            <person name="Ma J."/>
        </authorList>
    </citation>
    <scope>NUCLEOTIDE SEQUENCE [LARGE SCALE GENOMIC DNA]</scope>
    <source>
        <strain evidence="2">JCM 17688</strain>
    </source>
</reference>
<name>A0ABP8JR23_9ACTN</name>
<sequence length="132" mass="14381">MMPSATGTCAGTRGRLRLARRSSVAAVVDGVWWPRCRELGEELPLIVPVLGTRLRSLARVQYSSLDWRPAGPELHLCGAITDLDGSRDNPHGYISFIGPDSTVVFGLVAPEVPASTAEQQMTSLLLLRRRLD</sequence>
<organism evidence="1 2">
    <name type="scientific">Tsukamurella soli</name>
    <dbReference type="NCBI Taxonomy" id="644556"/>
    <lineage>
        <taxon>Bacteria</taxon>
        <taxon>Bacillati</taxon>
        <taxon>Actinomycetota</taxon>
        <taxon>Actinomycetes</taxon>
        <taxon>Mycobacteriales</taxon>
        <taxon>Tsukamurellaceae</taxon>
        <taxon>Tsukamurella</taxon>
    </lineage>
</organism>
<keyword evidence="2" id="KW-1185">Reference proteome</keyword>
<comment type="caution">
    <text evidence="1">The sequence shown here is derived from an EMBL/GenBank/DDBJ whole genome shotgun (WGS) entry which is preliminary data.</text>
</comment>
<evidence type="ECO:0000313" key="2">
    <source>
        <dbReference type="Proteomes" id="UP001500635"/>
    </source>
</evidence>
<dbReference type="Pfam" id="PF19457">
    <property type="entry name" value="DUF5994"/>
    <property type="match status" value="1"/>
</dbReference>